<sequence>MTESNFMSKSAFAARIGRSPSYITWLKNNDRLVLSPDGKLVDVQATLAKIQETADPSKAAVAARHQQERVQRDVYSQLNPLADLSPIMRPPTRPDENEAERDLPTQLQPGGDAPVVQPAIHQPAQGPDFQKARAHREFYLARIAEAEFNQLKGNLVEREAVEDAAFTAGRTLRDLMFGLAPQLAAELTGMSDSWEVEKRLTGAFRQVFDDAAKMSDADLNQAMTRS</sequence>
<keyword evidence="3" id="KW-1185">Reference proteome</keyword>
<reference evidence="2" key="1">
    <citation type="submission" date="2024-01" db="EMBL/GenBank/DDBJ databases">
        <title>Unpublished Manusciprt.</title>
        <authorList>
            <person name="Duman M."/>
            <person name="Valdes E.G."/>
            <person name="Ajmi N."/>
            <person name="Altun S."/>
            <person name="Saticioglu I.B."/>
        </authorList>
    </citation>
    <scope>NUCLEOTIDE SEQUENCE</scope>
    <source>
        <strain evidence="2">137P</strain>
    </source>
</reference>
<comment type="caution">
    <text evidence="2">The sequence shown here is derived from an EMBL/GenBank/DDBJ whole genome shotgun (WGS) entry which is preliminary data.</text>
</comment>
<evidence type="ECO:0000313" key="3">
    <source>
        <dbReference type="Proteomes" id="UP001354227"/>
    </source>
</evidence>
<accession>A0ABU7HDV4</accession>
<gene>
    <name evidence="2" type="ORF">V0R62_17640</name>
</gene>
<feature type="compositionally biased region" description="Basic and acidic residues" evidence="1">
    <location>
        <begin position="92"/>
        <end position="103"/>
    </location>
</feature>
<feature type="region of interest" description="Disordered" evidence="1">
    <location>
        <begin position="81"/>
        <end position="128"/>
    </location>
</feature>
<dbReference type="RefSeq" id="WP_330104646.1">
    <property type="nucleotide sequence ID" value="NZ_JAZDCT010000024.1"/>
</dbReference>
<dbReference type="Proteomes" id="UP001354227">
    <property type="component" value="Unassembled WGS sequence"/>
</dbReference>
<protein>
    <submittedName>
        <fullName evidence="2">Terminase small subunit</fullName>
    </submittedName>
</protein>
<evidence type="ECO:0000256" key="1">
    <source>
        <dbReference type="SAM" id="MobiDB-lite"/>
    </source>
</evidence>
<organism evidence="2 3">
    <name type="scientific">Pseudomonas carassii</name>
    <dbReference type="NCBI Taxonomy" id="3115855"/>
    <lineage>
        <taxon>Bacteria</taxon>
        <taxon>Pseudomonadati</taxon>
        <taxon>Pseudomonadota</taxon>
        <taxon>Gammaproteobacteria</taxon>
        <taxon>Pseudomonadales</taxon>
        <taxon>Pseudomonadaceae</taxon>
        <taxon>Pseudomonas</taxon>
    </lineage>
</organism>
<name>A0ABU7HDV4_9PSED</name>
<evidence type="ECO:0000313" key="2">
    <source>
        <dbReference type="EMBL" id="MEE1889489.1"/>
    </source>
</evidence>
<dbReference type="EMBL" id="JAZDCT010000024">
    <property type="protein sequence ID" value="MEE1889489.1"/>
    <property type="molecule type" value="Genomic_DNA"/>
</dbReference>
<proteinExistence type="predicted"/>